<comment type="caution">
    <text evidence="1">The sequence shown here is derived from an EMBL/GenBank/DDBJ whole genome shotgun (WGS) entry which is preliminary data.</text>
</comment>
<evidence type="ECO:0000313" key="1">
    <source>
        <dbReference type="EMBL" id="MFB9097204.1"/>
    </source>
</evidence>
<sequence>MKKRTSLFVGFLVTLFLINCKQNKKQVEDVSNLNVIESVEKSSLNSCEETLFKVVQSSDLDFRGVKNFFVRVESIEEDEITMQVYFENNLSDNVNQKQIVESTIAWLLFLPNRNELLNITADPENPENLNFKYHVEDDFFKNCNIEKKKITKPSIDCIDLEVEMGSGQECLIKNTTIEVVYKNVILNKELEDVKWFLEQLPKENKTLEIKQNGLNTIDYVIDENAIEVLMYYDGGLTELIIKKMNNDVKKSIIYNAD</sequence>
<reference evidence="1 2" key="1">
    <citation type="submission" date="2024-09" db="EMBL/GenBank/DDBJ databases">
        <authorList>
            <person name="Sun Q."/>
            <person name="Mori K."/>
        </authorList>
    </citation>
    <scope>NUCLEOTIDE SEQUENCE [LARGE SCALE GENOMIC DNA]</scope>
    <source>
        <strain evidence="1 2">CECT 7955</strain>
    </source>
</reference>
<evidence type="ECO:0000313" key="2">
    <source>
        <dbReference type="Proteomes" id="UP001589607"/>
    </source>
</evidence>
<organism evidence="1 2">
    <name type="scientific">Flavobacterium jumunjinense</name>
    <dbReference type="NCBI Taxonomy" id="998845"/>
    <lineage>
        <taxon>Bacteria</taxon>
        <taxon>Pseudomonadati</taxon>
        <taxon>Bacteroidota</taxon>
        <taxon>Flavobacteriia</taxon>
        <taxon>Flavobacteriales</taxon>
        <taxon>Flavobacteriaceae</taxon>
        <taxon>Flavobacterium</taxon>
    </lineage>
</organism>
<evidence type="ECO:0008006" key="3">
    <source>
        <dbReference type="Google" id="ProtNLM"/>
    </source>
</evidence>
<gene>
    <name evidence="1" type="ORF">ACFFVF_11810</name>
</gene>
<proteinExistence type="predicted"/>
<name>A0ABV5GP93_9FLAO</name>
<dbReference type="Proteomes" id="UP001589607">
    <property type="component" value="Unassembled WGS sequence"/>
</dbReference>
<dbReference type="RefSeq" id="WP_236457344.1">
    <property type="nucleotide sequence ID" value="NZ_CBCSGE010000006.1"/>
</dbReference>
<protein>
    <recommendedName>
        <fullName evidence="3">Lipoprotein</fullName>
    </recommendedName>
</protein>
<dbReference type="EMBL" id="JBHMEY010000040">
    <property type="protein sequence ID" value="MFB9097204.1"/>
    <property type="molecule type" value="Genomic_DNA"/>
</dbReference>
<keyword evidence="2" id="KW-1185">Reference proteome</keyword>
<accession>A0ABV5GP93</accession>